<reference evidence="1" key="1">
    <citation type="submission" date="2022-02" db="EMBL/GenBank/DDBJ databases">
        <title>Plant Genome Project.</title>
        <authorList>
            <person name="Zhang R.-G."/>
        </authorList>
    </citation>
    <scope>NUCLEOTIDE SEQUENCE</scope>
    <source>
        <strain evidence="1">AT1</strain>
    </source>
</reference>
<gene>
    <name evidence="1" type="ORF">RHMOL_Rhmol05G0103200</name>
</gene>
<comment type="caution">
    <text evidence="1">The sequence shown here is derived from an EMBL/GenBank/DDBJ whole genome shotgun (WGS) entry which is preliminary data.</text>
</comment>
<sequence length="331" mass="38767">MDSIWIDNGGPSAWHFAIAIYFAFGFVAARFFLDRFIFRKLAIWLLFNGAIPLKLNDTTQAKIVKCSESMWKLTYYATVEICILSITYHEPWLREAKGYFIGWPNQELKIPLKLFYMCQCGFYTYSIAALLTWETRRKDFSVMMSHHVVTVILISYSYVTRRSRSKHSLGLRLKGNMFPRAKVFSPSPGCSYAVVLRVKFMHTCFFRIGSIILALHDASDVFMEAAKVFKYSEKELGASVCFGLFAISWLLLRLIFFPFWIIKSTSKDLCKFLRLSEAYDTSLYYVFNTMLVTLLMFHIYWWYLIWSMIMRQLKNQGKVGEDIRSDSEDDE</sequence>
<name>A0ACC0NMK4_RHOML</name>
<keyword evidence="2" id="KW-1185">Reference proteome</keyword>
<dbReference type="EMBL" id="CM046392">
    <property type="protein sequence ID" value="KAI8554486.1"/>
    <property type="molecule type" value="Genomic_DNA"/>
</dbReference>
<evidence type="ECO:0000313" key="1">
    <source>
        <dbReference type="EMBL" id="KAI8554486.1"/>
    </source>
</evidence>
<dbReference type="Proteomes" id="UP001062846">
    <property type="component" value="Chromosome 5"/>
</dbReference>
<evidence type="ECO:0000313" key="2">
    <source>
        <dbReference type="Proteomes" id="UP001062846"/>
    </source>
</evidence>
<organism evidence="1 2">
    <name type="scientific">Rhododendron molle</name>
    <name type="common">Chinese azalea</name>
    <name type="synonym">Azalea mollis</name>
    <dbReference type="NCBI Taxonomy" id="49168"/>
    <lineage>
        <taxon>Eukaryota</taxon>
        <taxon>Viridiplantae</taxon>
        <taxon>Streptophyta</taxon>
        <taxon>Embryophyta</taxon>
        <taxon>Tracheophyta</taxon>
        <taxon>Spermatophyta</taxon>
        <taxon>Magnoliopsida</taxon>
        <taxon>eudicotyledons</taxon>
        <taxon>Gunneridae</taxon>
        <taxon>Pentapetalae</taxon>
        <taxon>asterids</taxon>
        <taxon>Ericales</taxon>
        <taxon>Ericaceae</taxon>
        <taxon>Ericoideae</taxon>
        <taxon>Rhodoreae</taxon>
        <taxon>Rhododendron</taxon>
    </lineage>
</organism>
<protein>
    <submittedName>
        <fullName evidence="1">Uncharacterized protein</fullName>
    </submittedName>
</protein>
<proteinExistence type="predicted"/>
<accession>A0ACC0NMK4</accession>